<accession>A0A9P8UCY8</accession>
<dbReference type="GeneID" id="70137840"/>
<feature type="compositionally biased region" description="Basic and acidic residues" evidence="1">
    <location>
        <begin position="470"/>
        <end position="479"/>
    </location>
</feature>
<keyword evidence="3" id="KW-1185">Reference proteome</keyword>
<proteinExistence type="predicted"/>
<protein>
    <submittedName>
        <fullName evidence="2">Uncharacterized protein</fullName>
    </submittedName>
</protein>
<gene>
    <name evidence="2" type="ORF">BKA67DRAFT_682468</name>
</gene>
<feature type="compositionally biased region" description="Basic and acidic residues" evidence="1">
    <location>
        <begin position="164"/>
        <end position="176"/>
    </location>
</feature>
<feature type="compositionally biased region" description="Basic and acidic residues" evidence="1">
    <location>
        <begin position="320"/>
        <end position="333"/>
    </location>
</feature>
<evidence type="ECO:0000256" key="1">
    <source>
        <dbReference type="SAM" id="MobiDB-lite"/>
    </source>
</evidence>
<feature type="region of interest" description="Disordered" evidence="1">
    <location>
        <begin position="446"/>
        <end position="579"/>
    </location>
</feature>
<sequence length="579" mass="63210">MPENLVPSGSQPPNPWSFNNKYPIDIARELGIEPPQSPSPKPEMMRHSITKTSRVKAEKSKGKPKRNLLARFALNRRASKAKAKIEVEKADQADYRDRWPTVTTLVAEHSDSRFFQDVNEQTEEEAPRSAKSKVLEAVATPIEWLADRLGTASEHIGHQVEVADARALKRASDSSSRKGSTRPGGSTHPYDTGVERQLPNNMAQDESEAHIERQTGPKPSGRPRLQSRARQNPEVGERALGDDFLPPVDDTPTAFTTDEDTVGVSKPRSKWRTVAGHRATGYPGNEPGRKPARQSFGTHDAYGINSEAKDRLRPVPTQETRAHSGAERPEAKQGGRLMSNSYATDATPAEQAAQKGPRLIKFPSFNGNSQRSKSVVTTRPVPTPPVARTHHDSGQRVTKAMRSMSHPAQMPPAAVSFAQKLAPLPIEPSPPKSGFLGQWLQSMLPTPQSRAVSPDESVDGLAPLDSPHIQIRDAHRERGSNASAISYGRARYRNGEAVPLAGVRRSNEDRPQTAPPGLKKGGWFRRVSKPSPPETMSWVSTAATQTEDPQIYEADGRETAANGNSKRTKGGRGGQTGQV</sequence>
<dbReference type="AlphaFoldDB" id="A0A9P8UCY8"/>
<evidence type="ECO:0000313" key="3">
    <source>
        <dbReference type="Proteomes" id="UP000758603"/>
    </source>
</evidence>
<reference evidence="2" key="1">
    <citation type="journal article" date="2021" name="Nat. Commun.">
        <title>Genetic determinants of endophytism in the Arabidopsis root mycobiome.</title>
        <authorList>
            <person name="Mesny F."/>
            <person name="Miyauchi S."/>
            <person name="Thiergart T."/>
            <person name="Pickel B."/>
            <person name="Atanasova L."/>
            <person name="Karlsson M."/>
            <person name="Huettel B."/>
            <person name="Barry K.W."/>
            <person name="Haridas S."/>
            <person name="Chen C."/>
            <person name="Bauer D."/>
            <person name="Andreopoulos W."/>
            <person name="Pangilinan J."/>
            <person name="LaButti K."/>
            <person name="Riley R."/>
            <person name="Lipzen A."/>
            <person name="Clum A."/>
            <person name="Drula E."/>
            <person name="Henrissat B."/>
            <person name="Kohler A."/>
            <person name="Grigoriev I.V."/>
            <person name="Martin F.M."/>
            <person name="Hacquard S."/>
        </authorList>
    </citation>
    <scope>NUCLEOTIDE SEQUENCE</scope>
    <source>
        <strain evidence="2">MPI-SDFR-AT-0073</strain>
    </source>
</reference>
<feature type="region of interest" description="Disordered" evidence="1">
    <location>
        <begin position="164"/>
        <end position="411"/>
    </location>
</feature>
<dbReference type="RefSeq" id="XP_045953860.1">
    <property type="nucleotide sequence ID" value="XM_046108949.1"/>
</dbReference>
<dbReference type="OrthoDB" id="4778975at2759"/>
<name>A0A9P8UCY8_9PEZI</name>
<dbReference type="EMBL" id="JAGPXC010000008">
    <property type="protein sequence ID" value="KAH6647348.1"/>
    <property type="molecule type" value="Genomic_DNA"/>
</dbReference>
<organism evidence="2 3">
    <name type="scientific">Truncatella angustata</name>
    <dbReference type="NCBI Taxonomy" id="152316"/>
    <lineage>
        <taxon>Eukaryota</taxon>
        <taxon>Fungi</taxon>
        <taxon>Dikarya</taxon>
        <taxon>Ascomycota</taxon>
        <taxon>Pezizomycotina</taxon>
        <taxon>Sordariomycetes</taxon>
        <taxon>Xylariomycetidae</taxon>
        <taxon>Amphisphaeriales</taxon>
        <taxon>Sporocadaceae</taxon>
        <taxon>Truncatella</taxon>
    </lineage>
</organism>
<dbReference type="Proteomes" id="UP000758603">
    <property type="component" value="Unassembled WGS sequence"/>
</dbReference>
<feature type="compositionally biased region" description="Polar residues" evidence="1">
    <location>
        <begin position="365"/>
        <end position="374"/>
    </location>
</feature>
<feature type="compositionally biased region" description="Polar residues" evidence="1">
    <location>
        <begin position="537"/>
        <end position="548"/>
    </location>
</feature>
<evidence type="ECO:0000313" key="2">
    <source>
        <dbReference type="EMBL" id="KAH6647348.1"/>
    </source>
</evidence>
<feature type="region of interest" description="Disordered" evidence="1">
    <location>
        <begin position="1"/>
        <end position="65"/>
    </location>
</feature>
<comment type="caution">
    <text evidence="2">The sequence shown here is derived from an EMBL/GenBank/DDBJ whole genome shotgun (WGS) entry which is preliminary data.</text>
</comment>